<dbReference type="EMBL" id="PGGM01000004">
    <property type="protein sequence ID" value="PSH64533.1"/>
    <property type="molecule type" value="Genomic_DNA"/>
</dbReference>
<dbReference type="Pfam" id="PF01243">
    <property type="entry name" value="PNPOx_N"/>
    <property type="match status" value="1"/>
</dbReference>
<gene>
    <name evidence="3" type="ORF">CU103_11550</name>
</gene>
<proteinExistence type="predicted"/>
<dbReference type="InterPro" id="IPR011576">
    <property type="entry name" value="Pyridox_Oxase_N"/>
</dbReference>
<dbReference type="GO" id="GO:0005737">
    <property type="term" value="C:cytoplasm"/>
    <property type="evidence" value="ECO:0007669"/>
    <property type="project" value="UniProtKB-ARBA"/>
</dbReference>
<reference evidence="4" key="1">
    <citation type="submission" date="2017-11" db="EMBL/GenBank/DDBJ databases">
        <authorList>
            <person name="Kuznetsova I."/>
            <person name="Sazanova A."/>
            <person name="Chirak E."/>
            <person name="Safronova V."/>
            <person name="Willems A."/>
        </authorList>
    </citation>
    <scope>NUCLEOTIDE SEQUENCE [LARGE SCALE GENOMIC DNA]</scope>
    <source>
        <strain evidence="4">CCBAU 03422</strain>
    </source>
</reference>
<dbReference type="Gene3D" id="3.20.180.10">
    <property type="entry name" value="PNP-oxidase-like"/>
    <property type="match status" value="1"/>
</dbReference>
<feature type="domain" description="DUF2470" evidence="2">
    <location>
        <begin position="175"/>
        <end position="244"/>
    </location>
</feature>
<dbReference type="Pfam" id="PF10615">
    <property type="entry name" value="DUF2470"/>
    <property type="match status" value="1"/>
</dbReference>
<comment type="caution">
    <text evidence="3">The sequence shown here is derived from an EMBL/GenBank/DDBJ whole genome shotgun (WGS) entry which is preliminary data.</text>
</comment>
<dbReference type="PANTHER" id="PTHR13343:SF17">
    <property type="entry name" value="CELLULAR REPRESSOR OF E1A-STIMULATED GENES, ISOFORM A"/>
    <property type="match status" value="1"/>
</dbReference>
<dbReference type="RefSeq" id="WP_106664082.1">
    <property type="nucleotide sequence ID" value="NZ_PGGM01000004.1"/>
</dbReference>
<sequence>MTENKDVLREIDDGAIRLARTLLRTARHAVIATLDPQTGDPIATRVGLSTDHDGAPIILVSALAAHTPALLADPRCSLLVGEPGKGDPLASPRMTMSARAREISRDAPEHARIEWRYLSHLPKSKLYVSLGDFRFFRLEPDHVRLNGGFGRAYQLAASEWLSLSPANDELAAAEKSAVEHMNRDHADAIALYARFFARAADSNWRLTGIDADGFDLADGDDVLRIFFPEPLTSAKDMHMTLVRMAGEARAGLGASHPST</sequence>
<dbReference type="InterPro" id="IPR037119">
    <property type="entry name" value="Haem_oxidase_HugZ-like_sf"/>
</dbReference>
<organism evidence="3 4">
    <name type="scientific">Phyllobacterium sophorae</name>
    <dbReference type="NCBI Taxonomy" id="1520277"/>
    <lineage>
        <taxon>Bacteria</taxon>
        <taxon>Pseudomonadati</taxon>
        <taxon>Pseudomonadota</taxon>
        <taxon>Alphaproteobacteria</taxon>
        <taxon>Hyphomicrobiales</taxon>
        <taxon>Phyllobacteriaceae</taxon>
        <taxon>Phyllobacterium</taxon>
    </lineage>
</organism>
<feature type="domain" description="Pyridoxamine 5'-phosphate oxidase N-terminal" evidence="1">
    <location>
        <begin position="20"/>
        <end position="145"/>
    </location>
</feature>
<dbReference type="Proteomes" id="UP000241764">
    <property type="component" value="Unassembled WGS sequence"/>
</dbReference>
<keyword evidence="4" id="KW-1185">Reference proteome</keyword>
<dbReference type="AlphaFoldDB" id="A0A2P7BDJ9"/>
<dbReference type="SUPFAM" id="SSF50475">
    <property type="entry name" value="FMN-binding split barrel"/>
    <property type="match status" value="1"/>
</dbReference>
<dbReference type="Gene3D" id="2.30.110.10">
    <property type="entry name" value="Electron Transport, Fmn-binding Protein, Chain A"/>
    <property type="match status" value="1"/>
</dbReference>
<name>A0A2P7BDJ9_9HYPH</name>
<accession>A0A2P7BDJ9</accession>
<evidence type="ECO:0000313" key="4">
    <source>
        <dbReference type="Proteomes" id="UP000241764"/>
    </source>
</evidence>
<dbReference type="OrthoDB" id="9814594at2"/>
<evidence type="ECO:0000313" key="3">
    <source>
        <dbReference type="EMBL" id="PSH64533.1"/>
    </source>
</evidence>
<evidence type="ECO:0000259" key="1">
    <source>
        <dbReference type="Pfam" id="PF01243"/>
    </source>
</evidence>
<dbReference type="PANTHER" id="PTHR13343">
    <property type="entry name" value="CREG1 PROTEIN"/>
    <property type="match status" value="1"/>
</dbReference>
<protein>
    <submittedName>
        <fullName evidence="3">Pyridoxamine 5'-phosphate oxidase</fullName>
    </submittedName>
</protein>
<evidence type="ECO:0000259" key="2">
    <source>
        <dbReference type="Pfam" id="PF10615"/>
    </source>
</evidence>
<dbReference type="InterPro" id="IPR012349">
    <property type="entry name" value="Split_barrel_FMN-bd"/>
</dbReference>
<dbReference type="InterPro" id="IPR019595">
    <property type="entry name" value="DUF2470"/>
</dbReference>